<dbReference type="Proteomes" id="UP000229329">
    <property type="component" value="Unassembled WGS sequence"/>
</dbReference>
<dbReference type="CDD" id="cd05006">
    <property type="entry name" value="SIS_GmhA"/>
    <property type="match status" value="1"/>
</dbReference>
<accession>A0A2M8S600</accession>
<dbReference type="RefSeq" id="WP_100287829.1">
    <property type="nucleotide sequence ID" value="NZ_PHHA01000002.1"/>
</dbReference>
<keyword evidence="3" id="KW-1185">Reference proteome</keyword>
<dbReference type="OrthoDB" id="9810929at2"/>
<proteinExistence type="predicted"/>
<dbReference type="InterPro" id="IPR046348">
    <property type="entry name" value="SIS_dom_sf"/>
</dbReference>
<evidence type="ECO:0000313" key="3">
    <source>
        <dbReference type="Proteomes" id="UP000229329"/>
    </source>
</evidence>
<organism evidence="2 3">
    <name type="scientific">Conservatibacter flavescens</name>
    <dbReference type="NCBI Taxonomy" id="28161"/>
    <lineage>
        <taxon>Bacteria</taxon>
        <taxon>Pseudomonadati</taxon>
        <taxon>Pseudomonadota</taxon>
        <taxon>Gammaproteobacteria</taxon>
        <taxon>Pasteurellales</taxon>
        <taxon>Pasteurellaceae</taxon>
        <taxon>Conservatibacter</taxon>
    </lineage>
</organism>
<dbReference type="GO" id="GO:1901135">
    <property type="term" value="P:carbohydrate derivative metabolic process"/>
    <property type="evidence" value="ECO:0007669"/>
    <property type="project" value="InterPro"/>
</dbReference>
<dbReference type="Gene3D" id="3.40.50.10490">
    <property type="entry name" value="Glucose-6-phosphate isomerase like protein, domain 1"/>
    <property type="match status" value="1"/>
</dbReference>
<reference evidence="2 3" key="1">
    <citation type="submission" date="2017-11" db="EMBL/GenBank/DDBJ databases">
        <title>Reclassification of Bisgaard taxon 7 as Conservatibacter flavescens gen. nov., sp. nov.</title>
        <authorList>
            <person name="Christensen H."/>
        </authorList>
    </citation>
    <scope>NUCLEOTIDE SEQUENCE [LARGE SCALE GENOMIC DNA]</scope>
    <source>
        <strain evidence="2 3">7_4</strain>
    </source>
</reference>
<dbReference type="EMBL" id="PHHA01000002">
    <property type="protein sequence ID" value="PJG86554.1"/>
    <property type="molecule type" value="Genomic_DNA"/>
</dbReference>
<dbReference type="InterPro" id="IPR001347">
    <property type="entry name" value="SIS_dom"/>
</dbReference>
<comment type="caution">
    <text evidence="2">The sequence shown here is derived from an EMBL/GenBank/DDBJ whole genome shotgun (WGS) entry which is preliminary data.</text>
</comment>
<protein>
    <submittedName>
        <fullName evidence="2">SIS domain-containing protein</fullName>
    </submittedName>
</protein>
<gene>
    <name evidence="2" type="ORF">CVP05_01745</name>
</gene>
<dbReference type="PANTHER" id="PTHR30390:SF6">
    <property type="entry name" value="DNAA INITIATOR-ASSOCIATING PROTEIN DIAA"/>
    <property type="match status" value="1"/>
</dbReference>
<dbReference type="InterPro" id="IPR050099">
    <property type="entry name" value="SIS_GmhA/DiaA_subfam"/>
</dbReference>
<dbReference type="Pfam" id="PF13580">
    <property type="entry name" value="SIS_2"/>
    <property type="match status" value="1"/>
</dbReference>
<dbReference type="PANTHER" id="PTHR30390">
    <property type="entry name" value="SEDOHEPTULOSE 7-PHOSPHATE ISOMERASE / DNAA INITIATOR-ASSOCIATING FACTOR FOR REPLICATION INITIATION"/>
    <property type="match status" value="1"/>
</dbReference>
<dbReference type="SUPFAM" id="SSF53697">
    <property type="entry name" value="SIS domain"/>
    <property type="match status" value="1"/>
</dbReference>
<feature type="domain" description="SIS" evidence="1">
    <location>
        <begin position="34"/>
        <end position="191"/>
    </location>
</feature>
<sequence length="198" mass="21519">MRDKIKDLYTESLQTQISAAELLPDAIMRAAEKMVECLISGHKIIVCGHGRGYANAQILVANLLNRYEFERPSFPAVLLSLDSAVGSAIIFDDNHMQLYQRQFNAVAQTGDLLIVLASGNEEVIVNVIHAAAGKDIPVVALTNAQNDHVHGALSENDVAIASPATKESRILENHLFVINALCELVDYQILFAPSAPSE</sequence>
<dbReference type="InterPro" id="IPR035461">
    <property type="entry name" value="GmhA/DiaA"/>
</dbReference>
<evidence type="ECO:0000259" key="1">
    <source>
        <dbReference type="PROSITE" id="PS51464"/>
    </source>
</evidence>
<name>A0A2M8S600_9PAST</name>
<dbReference type="GO" id="GO:0097367">
    <property type="term" value="F:carbohydrate derivative binding"/>
    <property type="evidence" value="ECO:0007669"/>
    <property type="project" value="InterPro"/>
</dbReference>
<dbReference type="PROSITE" id="PS51464">
    <property type="entry name" value="SIS"/>
    <property type="match status" value="1"/>
</dbReference>
<evidence type="ECO:0000313" key="2">
    <source>
        <dbReference type="EMBL" id="PJG86554.1"/>
    </source>
</evidence>
<dbReference type="AlphaFoldDB" id="A0A2M8S600"/>